<feature type="non-terminal residue" evidence="1">
    <location>
        <position position="96"/>
    </location>
</feature>
<proteinExistence type="predicted"/>
<evidence type="ECO:0000313" key="2">
    <source>
        <dbReference type="Proteomes" id="UP000728032"/>
    </source>
</evidence>
<accession>A0A7R9MUS5</accession>
<protein>
    <submittedName>
        <fullName evidence="1">Uncharacterized protein</fullName>
    </submittedName>
</protein>
<dbReference type="OrthoDB" id="6507543at2759"/>
<name>A0A7R9MUS5_9ACAR</name>
<dbReference type="AlphaFoldDB" id="A0A7R9MUS5"/>
<dbReference type="Proteomes" id="UP000728032">
    <property type="component" value="Unassembled WGS sequence"/>
</dbReference>
<keyword evidence="2" id="KW-1185">Reference proteome</keyword>
<reference evidence="1" key="1">
    <citation type="submission" date="2020-11" db="EMBL/GenBank/DDBJ databases">
        <authorList>
            <person name="Tran Van P."/>
        </authorList>
    </citation>
    <scope>NUCLEOTIDE SEQUENCE</scope>
</reference>
<dbReference type="EMBL" id="OC974134">
    <property type="protein sequence ID" value="CAD7668538.1"/>
    <property type="molecule type" value="Genomic_DNA"/>
</dbReference>
<gene>
    <name evidence="1" type="ORF">ONB1V03_LOCUS23407</name>
</gene>
<sequence>VIIAWISCVAYGRYVPKYQEDGGDVEFVTGSPGSDGPGYSGPRNVFKDWMKFVQGFFKDGNWENGGPGNFARFIGNQVSKLVEMLTRNDNFFSKRK</sequence>
<dbReference type="EMBL" id="CAJPVJ010059309">
    <property type="protein sequence ID" value="CAG2183987.1"/>
    <property type="molecule type" value="Genomic_DNA"/>
</dbReference>
<evidence type="ECO:0000313" key="1">
    <source>
        <dbReference type="EMBL" id="CAD7668538.1"/>
    </source>
</evidence>
<organism evidence="1">
    <name type="scientific">Oppiella nova</name>
    <dbReference type="NCBI Taxonomy" id="334625"/>
    <lineage>
        <taxon>Eukaryota</taxon>
        <taxon>Metazoa</taxon>
        <taxon>Ecdysozoa</taxon>
        <taxon>Arthropoda</taxon>
        <taxon>Chelicerata</taxon>
        <taxon>Arachnida</taxon>
        <taxon>Acari</taxon>
        <taxon>Acariformes</taxon>
        <taxon>Sarcoptiformes</taxon>
        <taxon>Oribatida</taxon>
        <taxon>Brachypylina</taxon>
        <taxon>Oppioidea</taxon>
        <taxon>Oppiidae</taxon>
        <taxon>Oppiella</taxon>
    </lineage>
</organism>